<keyword evidence="2" id="KW-1185">Reference proteome</keyword>
<dbReference type="InterPro" id="IPR023389">
    <property type="entry name" value="DOPA-like_sf"/>
</dbReference>
<accession>A0A4R2FJC8</accession>
<evidence type="ECO:0000313" key="2">
    <source>
        <dbReference type="Proteomes" id="UP000294832"/>
    </source>
</evidence>
<dbReference type="AlphaFoldDB" id="A0A4R2FJC8"/>
<comment type="caution">
    <text evidence="1">The sequence shown here is derived from an EMBL/GenBank/DDBJ whole genome shotgun (WGS) entry which is preliminary data.</text>
</comment>
<organism evidence="1 2">
    <name type="scientific">Shewanella fodinae</name>
    <dbReference type="NCBI Taxonomy" id="552357"/>
    <lineage>
        <taxon>Bacteria</taxon>
        <taxon>Pseudomonadati</taxon>
        <taxon>Pseudomonadota</taxon>
        <taxon>Gammaproteobacteria</taxon>
        <taxon>Alteromonadales</taxon>
        <taxon>Shewanellaceae</taxon>
        <taxon>Shewanella</taxon>
    </lineage>
</organism>
<dbReference type="SUPFAM" id="SSF143410">
    <property type="entry name" value="DOPA-like"/>
    <property type="match status" value="1"/>
</dbReference>
<keyword evidence="1" id="KW-0560">Oxidoreductase</keyword>
<dbReference type="OrthoDB" id="572228at2"/>
<gene>
    <name evidence="1" type="ORF">EDC91_11838</name>
</gene>
<dbReference type="Gene3D" id="3.30.70.1240">
    <property type="entry name" value="DOPA-like domains"/>
    <property type="match status" value="1"/>
</dbReference>
<proteinExistence type="predicted"/>
<dbReference type="PANTHER" id="PTHR36423:SF2">
    <property type="entry name" value="AFR070WP"/>
    <property type="match status" value="1"/>
</dbReference>
<protein>
    <submittedName>
        <fullName evidence="1">DOPA 4,5-dioxygenase</fullName>
    </submittedName>
</protein>
<dbReference type="EMBL" id="SLWF01000018">
    <property type="protein sequence ID" value="TCN82570.1"/>
    <property type="molecule type" value="Genomic_DNA"/>
</dbReference>
<dbReference type="InterPro" id="IPR014980">
    <property type="entry name" value="DOPA_dioxygen"/>
</dbReference>
<keyword evidence="1" id="KW-0223">Dioxygenase</keyword>
<reference evidence="1 2" key="1">
    <citation type="submission" date="2019-03" db="EMBL/GenBank/DDBJ databases">
        <title>Freshwater and sediment microbial communities from various areas in North America, analyzing microbe dynamics in response to fracking.</title>
        <authorList>
            <person name="Lamendella R."/>
        </authorList>
    </citation>
    <scope>NUCLEOTIDE SEQUENCE [LARGE SCALE GENOMIC DNA]</scope>
    <source>
        <strain evidence="1 2">74A</strain>
    </source>
</reference>
<dbReference type="Pfam" id="PF08883">
    <property type="entry name" value="DOPA_dioxygen"/>
    <property type="match status" value="1"/>
</dbReference>
<dbReference type="PANTHER" id="PTHR36423">
    <property type="entry name" value="AFR070WP"/>
    <property type="match status" value="1"/>
</dbReference>
<dbReference type="GO" id="GO:0051213">
    <property type="term" value="F:dioxygenase activity"/>
    <property type="evidence" value="ECO:0007669"/>
    <property type="project" value="UniProtKB-KW"/>
</dbReference>
<dbReference type="RefSeq" id="WP_133039408.1">
    <property type="nucleotide sequence ID" value="NZ_SLWF01000018.1"/>
</dbReference>
<evidence type="ECO:0000313" key="1">
    <source>
        <dbReference type="EMBL" id="TCN82570.1"/>
    </source>
</evidence>
<name>A0A4R2FJC8_9GAMM</name>
<dbReference type="Proteomes" id="UP000294832">
    <property type="component" value="Unassembled WGS sequence"/>
</dbReference>
<dbReference type="PIRSF" id="PIRSF028139">
    <property type="entry name" value="DOPA-diox_rel_Mll2280"/>
    <property type="match status" value="1"/>
</dbReference>
<sequence length="119" mass="13815">MTIPANEFAHYHAHLYFDETTQEFAAELRYTISHELGLPVGPFNTRLVGPHLCWSFETAFTQTEFPQFVRWMERHRRGLSVMIHAVTGAHYHDHTQHIFWLGNPKPLNLNVFNPSVAAD</sequence>